<feature type="transmembrane region" description="Helical" evidence="1">
    <location>
        <begin position="497"/>
        <end position="522"/>
    </location>
</feature>
<gene>
    <name evidence="2" type="ORF">TWF694_001023</name>
</gene>
<protein>
    <submittedName>
        <fullName evidence="2">Uncharacterized protein</fullName>
    </submittedName>
</protein>
<accession>A0AAV9XX19</accession>
<name>A0AAV9XX19_9PEZI</name>
<evidence type="ECO:0000313" key="3">
    <source>
        <dbReference type="Proteomes" id="UP001365542"/>
    </source>
</evidence>
<keyword evidence="1" id="KW-1133">Transmembrane helix</keyword>
<evidence type="ECO:0000313" key="2">
    <source>
        <dbReference type="EMBL" id="KAK6544323.1"/>
    </source>
</evidence>
<feature type="transmembrane region" description="Helical" evidence="1">
    <location>
        <begin position="555"/>
        <end position="577"/>
    </location>
</feature>
<dbReference type="EMBL" id="JAVHJO010000001">
    <property type="protein sequence ID" value="KAK6544323.1"/>
    <property type="molecule type" value="Genomic_DNA"/>
</dbReference>
<feature type="transmembrane region" description="Helical" evidence="1">
    <location>
        <begin position="264"/>
        <end position="282"/>
    </location>
</feature>
<comment type="caution">
    <text evidence="2">The sequence shown here is derived from an EMBL/GenBank/DDBJ whole genome shotgun (WGS) entry which is preliminary data.</text>
</comment>
<feature type="transmembrane region" description="Helical" evidence="1">
    <location>
        <begin position="408"/>
        <end position="432"/>
    </location>
</feature>
<evidence type="ECO:0000256" key="1">
    <source>
        <dbReference type="SAM" id="Phobius"/>
    </source>
</evidence>
<keyword evidence="1" id="KW-0472">Membrane</keyword>
<dbReference type="AlphaFoldDB" id="A0AAV9XX19"/>
<organism evidence="2 3">
    <name type="scientific">Orbilia ellipsospora</name>
    <dbReference type="NCBI Taxonomy" id="2528407"/>
    <lineage>
        <taxon>Eukaryota</taxon>
        <taxon>Fungi</taxon>
        <taxon>Dikarya</taxon>
        <taxon>Ascomycota</taxon>
        <taxon>Pezizomycotina</taxon>
        <taxon>Orbiliomycetes</taxon>
        <taxon>Orbiliales</taxon>
        <taxon>Orbiliaceae</taxon>
        <taxon>Orbilia</taxon>
    </lineage>
</organism>
<keyword evidence="3" id="KW-1185">Reference proteome</keyword>
<dbReference type="Proteomes" id="UP001365542">
    <property type="component" value="Unassembled WGS sequence"/>
</dbReference>
<sequence length="624" mass="70652">MIAPWNVNLRIHAIQICIVLIIVVKVLAQDDNSAQNYTPPESQSIKNRDCGELLQHNRTLYHEIAYKGHITNYYGSPQADAQLVAITYHGCLKVCGDFWRNDTQTTLDLLLDWILPALGLITQMPWESNRNSVTGIWLARWIGSPIAALTFCLWDVQIASKCSKLVNLTTKYRHRKYHSEVIRSETEPEKEMAAFREARDKFYILLVMNQFELRSSAEEYLTPEELVRAVEHALFGMEVVNGVDLPAERRKIAEDLRDRRKRGVVPILLGMGGFFFAMAVAIRKAFSPGEGNGASAFNVGLGMLIGWLPVLYFAAVVDNDHDNKPEFAAAFSRLVSACHGDATYIEIFGDGEGQGRGRWHYGIGQTIMSRIENEFLERWKRGSQLDWAVLSTTTPIVGRKVEFGHWRIVQPLICAFIIVTGISTGAFILAYFTPPVGFAWRSAMYLTCVCLATVIFCIDMLLFKIVRQNFTTPSKRVTHGPIYYFFKGEGFRRVARYFLISLEITNTIVLFLLVIAMAAGLFNFCAGSVVNRGGPGGGLIILNDSEFFIQYFDVIGYYEIGVMPGVFLMGISSLYLMEQWFTQSFLWSKSDSSAIIGWRRTKRWKWLYSFGGWLESGETLGWVM</sequence>
<keyword evidence="1" id="KW-0812">Transmembrane</keyword>
<reference evidence="2 3" key="1">
    <citation type="submission" date="2019-10" db="EMBL/GenBank/DDBJ databases">
        <authorList>
            <person name="Palmer J.M."/>
        </authorList>
    </citation>
    <scope>NUCLEOTIDE SEQUENCE [LARGE SCALE GENOMIC DNA]</scope>
    <source>
        <strain evidence="2 3">TWF694</strain>
    </source>
</reference>
<feature type="transmembrane region" description="Helical" evidence="1">
    <location>
        <begin position="12"/>
        <end position="28"/>
    </location>
</feature>
<proteinExistence type="predicted"/>
<feature type="transmembrane region" description="Helical" evidence="1">
    <location>
        <begin position="294"/>
        <end position="317"/>
    </location>
</feature>
<feature type="transmembrane region" description="Helical" evidence="1">
    <location>
        <begin position="444"/>
        <end position="466"/>
    </location>
</feature>